<sequence>MHWLALLVAAPVLLQGEVKPYVNGAVGMTLEFPAAWQIKAVKDDAAIEIPLNAGMQAKLKILAVAFSSEPDIWQISQKHVNEQMKREVERQWTEEVLGVPLLMTKVNVLTDGAPEVILVALMYSATPKKFLFRLSSPAAGFEEAEFAWRRSLQSLRTVSGDLPKPEDPENPAASLPTGTSSPSRPSSVIVLGSKPSGGSREVAPMGFPVETAGRKYEIRVPDGWRFEPKSASEGLLKSDAVPGGVEVRVASPRDSEPPARAFQSRSAESLNLFESVQKREENRPSPNKAGFVMGRVWRMGRDASGPLATLDAVGAGEEVYWVVRFRLSGQALTSAVQASLEALVKAMSVEPAP</sequence>
<dbReference type="KEGG" id="npy:NPRO_17080"/>
<reference evidence="2" key="1">
    <citation type="journal article" name="DNA Res.">
        <title>The physiological potential of anammox bacteria as revealed by their core genome structure.</title>
        <authorList>
            <person name="Okubo T."/>
            <person name="Toyoda A."/>
            <person name="Fukuhara K."/>
            <person name="Uchiyama I."/>
            <person name="Harigaya Y."/>
            <person name="Kuroiwa M."/>
            <person name="Suzuki T."/>
            <person name="Murakami Y."/>
            <person name="Suwa Y."/>
            <person name="Takami H."/>
        </authorList>
    </citation>
    <scope>NUCLEOTIDE SEQUENCE</scope>
    <source>
        <strain evidence="2">317325-2</strain>
    </source>
</reference>
<dbReference type="EMBL" id="AP021858">
    <property type="protein sequence ID" value="BBO24113.1"/>
    <property type="molecule type" value="Genomic_DNA"/>
</dbReference>
<dbReference type="AlphaFoldDB" id="A0A809R972"/>
<proteinExistence type="predicted"/>
<feature type="region of interest" description="Disordered" evidence="1">
    <location>
        <begin position="158"/>
        <end position="205"/>
    </location>
</feature>
<evidence type="ECO:0000313" key="2">
    <source>
        <dbReference type="EMBL" id="BBO24113.1"/>
    </source>
</evidence>
<protein>
    <submittedName>
        <fullName evidence="2">Uncharacterized protein</fullName>
    </submittedName>
</protein>
<accession>A0A809R972</accession>
<organism evidence="2 3">
    <name type="scientific">Candidatus Nitrosymbiomonas proteolyticus</name>
    <dbReference type="NCBI Taxonomy" id="2608984"/>
    <lineage>
        <taxon>Bacteria</taxon>
        <taxon>Bacillati</taxon>
        <taxon>Armatimonadota</taxon>
        <taxon>Armatimonadota incertae sedis</taxon>
        <taxon>Candidatus Nitrosymbiomonas</taxon>
    </lineage>
</organism>
<evidence type="ECO:0000256" key="1">
    <source>
        <dbReference type="SAM" id="MobiDB-lite"/>
    </source>
</evidence>
<feature type="compositionally biased region" description="Low complexity" evidence="1">
    <location>
        <begin position="174"/>
        <end position="187"/>
    </location>
</feature>
<name>A0A809R972_9BACT</name>
<gene>
    <name evidence="2" type="ORF">NPRO_17080</name>
</gene>
<dbReference type="Proteomes" id="UP000662873">
    <property type="component" value="Chromosome"/>
</dbReference>
<evidence type="ECO:0000313" key="3">
    <source>
        <dbReference type="Proteomes" id="UP000662873"/>
    </source>
</evidence>